<protein>
    <recommendedName>
        <fullName evidence="3">Transposase zinc-ribbon domain-containing protein</fullName>
    </recommendedName>
</protein>
<gene>
    <name evidence="1" type="ORF">ACFFQA_26745</name>
</gene>
<sequence>MTISSDRTGSAPTAPYLDTLVAAVYSTLRTLESPSAPATPDVAGLRERLRFGLTWWHSMLDVHQPVEHPSRGYVCPSCRTSVLRRPVRWPCAVWDRTAVHLATMTVLESRLGSSQKPLEANGKRVSVPLSQYRYLPRHLLAG</sequence>
<keyword evidence="2" id="KW-1185">Reference proteome</keyword>
<dbReference type="RefSeq" id="WP_377857910.1">
    <property type="nucleotide sequence ID" value="NZ_JBHLZU010000021.1"/>
</dbReference>
<accession>A0ABV6A310</accession>
<reference evidence="1 2" key="1">
    <citation type="submission" date="2024-09" db="EMBL/GenBank/DDBJ databases">
        <authorList>
            <person name="Sun Q."/>
            <person name="Mori K."/>
        </authorList>
    </citation>
    <scope>NUCLEOTIDE SEQUENCE [LARGE SCALE GENOMIC DNA]</scope>
    <source>
        <strain evidence="1 2">TBRC 7907</strain>
    </source>
</reference>
<dbReference type="Proteomes" id="UP001589693">
    <property type="component" value="Unassembled WGS sequence"/>
</dbReference>
<dbReference type="EMBL" id="JBHLZU010000021">
    <property type="protein sequence ID" value="MFB9907547.1"/>
    <property type="molecule type" value="Genomic_DNA"/>
</dbReference>
<evidence type="ECO:0008006" key="3">
    <source>
        <dbReference type="Google" id="ProtNLM"/>
    </source>
</evidence>
<comment type="caution">
    <text evidence="1">The sequence shown here is derived from an EMBL/GenBank/DDBJ whole genome shotgun (WGS) entry which is preliminary data.</text>
</comment>
<name>A0ABV6A310_9PSEU</name>
<organism evidence="1 2">
    <name type="scientific">Allokutzneria oryzae</name>
    <dbReference type="NCBI Taxonomy" id="1378989"/>
    <lineage>
        <taxon>Bacteria</taxon>
        <taxon>Bacillati</taxon>
        <taxon>Actinomycetota</taxon>
        <taxon>Actinomycetes</taxon>
        <taxon>Pseudonocardiales</taxon>
        <taxon>Pseudonocardiaceae</taxon>
        <taxon>Allokutzneria</taxon>
    </lineage>
</organism>
<proteinExistence type="predicted"/>
<evidence type="ECO:0000313" key="1">
    <source>
        <dbReference type="EMBL" id="MFB9907547.1"/>
    </source>
</evidence>
<evidence type="ECO:0000313" key="2">
    <source>
        <dbReference type="Proteomes" id="UP001589693"/>
    </source>
</evidence>